<dbReference type="Pfam" id="PF06259">
    <property type="entry name" value="Abhydrolase_8"/>
    <property type="match status" value="1"/>
</dbReference>
<gene>
    <name evidence="3" type="ORF">GNZ18_05095</name>
</gene>
<dbReference type="InterPro" id="IPR029058">
    <property type="entry name" value="AB_hydrolase_fold"/>
</dbReference>
<evidence type="ECO:0000313" key="4">
    <source>
        <dbReference type="Proteomes" id="UP000432015"/>
    </source>
</evidence>
<organism evidence="3 4">
    <name type="scientific">Actinomadura litoris</name>
    <dbReference type="NCBI Taxonomy" id="2678616"/>
    <lineage>
        <taxon>Bacteria</taxon>
        <taxon>Bacillati</taxon>
        <taxon>Actinomycetota</taxon>
        <taxon>Actinomycetes</taxon>
        <taxon>Streptosporangiales</taxon>
        <taxon>Thermomonosporaceae</taxon>
        <taxon>Actinomadura</taxon>
    </lineage>
</organism>
<evidence type="ECO:0000256" key="1">
    <source>
        <dbReference type="SAM" id="SignalP"/>
    </source>
</evidence>
<dbReference type="RefSeq" id="WP_156214947.1">
    <property type="nucleotide sequence ID" value="NZ_WOFH01000002.1"/>
</dbReference>
<comment type="caution">
    <text evidence="3">The sequence shown here is derived from an EMBL/GenBank/DDBJ whole genome shotgun (WGS) entry which is preliminary data.</text>
</comment>
<dbReference type="AlphaFoldDB" id="A0A7K1KVB0"/>
<keyword evidence="4" id="KW-1185">Reference proteome</keyword>
<dbReference type="EMBL" id="WOFH01000002">
    <property type="protein sequence ID" value="MUN35975.1"/>
    <property type="molecule type" value="Genomic_DNA"/>
</dbReference>
<dbReference type="InterPro" id="IPR010427">
    <property type="entry name" value="DUF1023"/>
</dbReference>
<feature type="domain" description="DUF1023" evidence="2">
    <location>
        <begin position="89"/>
        <end position="266"/>
    </location>
</feature>
<dbReference type="Proteomes" id="UP000432015">
    <property type="component" value="Unassembled WGS sequence"/>
</dbReference>
<evidence type="ECO:0000313" key="3">
    <source>
        <dbReference type="EMBL" id="MUN35975.1"/>
    </source>
</evidence>
<feature type="signal peptide" evidence="1">
    <location>
        <begin position="1"/>
        <end position="23"/>
    </location>
</feature>
<dbReference type="Gene3D" id="3.40.50.1820">
    <property type="entry name" value="alpha/beta hydrolase"/>
    <property type="match status" value="1"/>
</dbReference>
<feature type="chain" id="PRO_5029544571" description="DUF1023 domain-containing protein" evidence="1">
    <location>
        <begin position="24"/>
        <end position="322"/>
    </location>
</feature>
<keyword evidence="1" id="KW-0732">Signal</keyword>
<protein>
    <recommendedName>
        <fullName evidence="2">DUF1023 domain-containing protein</fullName>
    </recommendedName>
</protein>
<sequence length="322" mass="33546">MRSRIRRAVAAVVVLTVIGSTTAATGRPDPYDAPGPLPELSAGTLNAHYEAARREIVRARATALRVGDGGRVRALSAFLSPGRRFLSFDARGHGRAVEVIGDLAAADRVAVVVPGADSTLASYDSGKFVGGGSRALYDRALDERARADGAGPRLAVIAWLGYDTPSTLGPGVLGAARAGDGARGLRRLVTDLHRTNAHARFALLCHSYGSVVCAKAAHPLASQPVDEIALFGSPGTTKRDAAALGTPAHVWAGRARGDWMRYVPNIRFLGVGFGADPVSRGFGAEVFDAGSGPHSGYLRPGSRALGNLTLIALGRDREVTRA</sequence>
<name>A0A7K1KVB0_9ACTN</name>
<accession>A0A7K1KVB0</accession>
<dbReference type="SUPFAM" id="SSF53474">
    <property type="entry name" value="alpha/beta-Hydrolases"/>
    <property type="match status" value="1"/>
</dbReference>
<proteinExistence type="predicted"/>
<evidence type="ECO:0000259" key="2">
    <source>
        <dbReference type="Pfam" id="PF06259"/>
    </source>
</evidence>
<reference evidence="3 4" key="1">
    <citation type="submission" date="2019-11" db="EMBL/GenBank/DDBJ databases">
        <authorList>
            <person name="Cao P."/>
        </authorList>
    </citation>
    <scope>NUCLEOTIDE SEQUENCE [LARGE SCALE GENOMIC DNA]</scope>
    <source>
        <strain evidence="3 4">NEAU-AAG5</strain>
    </source>
</reference>